<protein>
    <recommendedName>
        <fullName evidence="1">DUF6089 domain-containing protein</fullName>
    </recommendedName>
</protein>
<dbReference type="AlphaFoldDB" id="A0A1B8U717"/>
<dbReference type="OrthoDB" id="654178at2"/>
<dbReference type="EMBL" id="LSFL01000003">
    <property type="protein sequence ID" value="OBY67642.1"/>
    <property type="molecule type" value="Genomic_DNA"/>
</dbReference>
<gene>
    <name evidence="2" type="ORF">LPB301_01510</name>
</gene>
<evidence type="ECO:0000313" key="2">
    <source>
        <dbReference type="EMBL" id="OBY67642.1"/>
    </source>
</evidence>
<comment type="caution">
    <text evidence="2">The sequence shown here is derived from an EMBL/GenBank/DDBJ whole genome shotgun (WGS) entry which is preliminary data.</text>
</comment>
<accession>A0A1B8U717</accession>
<evidence type="ECO:0000259" key="1">
    <source>
        <dbReference type="Pfam" id="PF19573"/>
    </source>
</evidence>
<dbReference type="RefSeq" id="WP_068356367.1">
    <property type="nucleotide sequence ID" value="NZ_CP019337.1"/>
</dbReference>
<reference evidence="3" key="1">
    <citation type="submission" date="2016-02" db="EMBL/GenBank/DDBJ databases">
        <title>Paenibacillus sp. LPB0068, isolated from Crassostrea gigas.</title>
        <authorList>
            <person name="Shin S.-K."/>
            <person name="Yi H."/>
        </authorList>
    </citation>
    <scope>NUCLEOTIDE SEQUENCE [LARGE SCALE GENOMIC DNA]</scope>
    <source>
        <strain evidence="3">KCTC 23969</strain>
    </source>
</reference>
<dbReference type="KEGG" id="prn:BW723_07980"/>
<name>A0A1B8U717_9FLAO</name>
<dbReference type="Proteomes" id="UP000092612">
    <property type="component" value="Unassembled WGS sequence"/>
</dbReference>
<feature type="domain" description="DUF6089" evidence="1">
    <location>
        <begin position="3"/>
        <end position="222"/>
    </location>
</feature>
<evidence type="ECO:0000313" key="3">
    <source>
        <dbReference type="Proteomes" id="UP000092612"/>
    </source>
</evidence>
<dbReference type="Pfam" id="PF19573">
    <property type="entry name" value="DUF6089"/>
    <property type="match status" value="1"/>
</dbReference>
<dbReference type="SUPFAM" id="SSF56925">
    <property type="entry name" value="OMPA-like"/>
    <property type="match status" value="1"/>
</dbReference>
<sequence>MKKSILIIFFVSFSNILLGQVYEAGIFVGGSNYVGDIGRTNYIYPNNIAGSAFFKYNWNPRIALRATYSYLPITASDFEADTDYKISRGLTFSNTINELAVGFEYNFYEYDVSTPGKTWTPYITIDLAVFNYKYIVEETQPEEFIYDSKNGVTIPFGVGFKSKLIGSLAFALETKFRYSFADDLDYNTETVDRLNFGGTSKDWYMFTGVSLIYTFGRPACYTTGF</sequence>
<organism evidence="2 3">
    <name type="scientific">Polaribacter reichenbachii</name>
    <dbReference type="NCBI Taxonomy" id="996801"/>
    <lineage>
        <taxon>Bacteria</taxon>
        <taxon>Pseudomonadati</taxon>
        <taxon>Bacteroidota</taxon>
        <taxon>Flavobacteriia</taxon>
        <taxon>Flavobacteriales</taxon>
        <taxon>Flavobacteriaceae</taxon>
    </lineage>
</organism>
<dbReference type="InterPro" id="IPR011250">
    <property type="entry name" value="OMP/PagP_B-barrel"/>
</dbReference>
<dbReference type="STRING" id="996801.BW723_07980"/>
<dbReference type="InterPro" id="IPR045743">
    <property type="entry name" value="DUF6089"/>
</dbReference>
<keyword evidence="3" id="KW-1185">Reference proteome</keyword>
<proteinExistence type="predicted"/>
<dbReference type="Gene3D" id="2.40.160.20">
    <property type="match status" value="1"/>
</dbReference>